<feature type="transmembrane region" description="Helical" evidence="1">
    <location>
        <begin position="382"/>
        <end position="407"/>
    </location>
</feature>
<feature type="transmembrane region" description="Helical" evidence="1">
    <location>
        <begin position="239"/>
        <end position="260"/>
    </location>
</feature>
<keyword evidence="1" id="KW-0472">Membrane</keyword>
<reference evidence="2" key="1">
    <citation type="journal article" date="2020" name="mSystems">
        <title>Genome- and Community-Level Interaction Insights into Carbon Utilization and Element Cycling Functions of Hydrothermarchaeota in Hydrothermal Sediment.</title>
        <authorList>
            <person name="Zhou Z."/>
            <person name="Liu Y."/>
            <person name="Xu W."/>
            <person name="Pan J."/>
            <person name="Luo Z.H."/>
            <person name="Li M."/>
        </authorList>
    </citation>
    <scope>NUCLEOTIDE SEQUENCE [LARGE SCALE GENOMIC DNA]</scope>
    <source>
        <strain evidence="2">SpSt-110</strain>
    </source>
</reference>
<dbReference type="AlphaFoldDB" id="A0A7J3XWW6"/>
<keyword evidence="1" id="KW-0812">Transmembrane</keyword>
<evidence type="ECO:0000256" key="1">
    <source>
        <dbReference type="SAM" id="Phobius"/>
    </source>
</evidence>
<keyword evidence="1" id="KW-1133">Transmembrane helix</keyword>
<organism evidence="2">
    <name type="scientific">Thermogladius calderae</name>
    <dbReference type="NCBI Taxonomy" id="1200300"/>
    <lineage>
        <taxon>Archaea</taxon>
        <taxon>Thermoproteota</taxon>
        <taxon>Thermoprotei</taxon>
        <taxon>Desulfurococcales</taxon>
        <taxon>Desulfurococcaceae</taxon>
        <taxon>Thermogladius</taxon>
    </lineage>
</organism>
<gene>
    <name evidence="2" type="ORF">ENM60_00070</name>
</gene>
<evidence type="ECO:0000313" key="2">
    <source>
        <dbReference type="EMBL" id="HHP67188.1"/>
    </source>
</evidence>
<evidence type="ECO:0008006" key="3">
    <source>
        <dbReference type="Google" id="ProtNLM"/>
    </source>
</evidence>
<feature type="transmembrane region" description="Helical" evidence="1">
    <location>
        <begin position="6"/>
        <end position="25"/>
    </location>
</feature>
<feature type="transmembrane region" description="Helical" evidence="1">
    <location>
        <begin position="81"/>
        <end position="106"/>
    </location>
</feature>
<protein>
    <recommendedName>
        <fullName evidence="3">Glycosyltransferase RgtA/B/C/D-like domain-containing protein</fullName>
    </recommendedName>
</protein>
<sequence length="498" mass="54685">MENRGSAQLVILAATLILSTVIRLLPYLANSTFFSTDIWGVVRNTNILVEHSPISLNSSLFDGYNNYWPTTAIELSVLSTLLGASVFHAIEIAVSAITLSLTTVLFSLKKGWSGVLAALVAGSAFNIVLMTGAYTKEGCAYTMLMIILYTFLKPGRVHPLIMVIPAIALPFTHHLTTLVATVILYSIIVAWVISFFHQLEFFRIDPARAIYIPVPLLLSQLAQYLLLGKYSTLAVATQWLALSLTSYVTVFSVIGIAISLVTVRLKAPVLRFFTLVFLASAVAISTIGSLYIYMLDYQTLTAILLIVTPTLLVIAGNVYSREETAVTSIIWMTAISGLAIFFIGEEVPGYESIVYRVAGFIILIASIGFAERSKWFQRVSAAVFLATSITVYALTMSGLTPTLGWYWNYRESEVYTGRFLSEKAVGLTVCSDVKQSMMLSGLYKYDATNLPSCSRSPMLIYGYMWDKGALVSVGRTVKIWFQEVGGIIFSNGDGFLII</sequence>
<dbReference type="EMBL" id="DRYK01000002">
    <property type="protein sequence ID" value="HHP67188.1"/>
    <property type="molecule type" value="Genomic_DNA"/>
</dbReference>
<feature type="transmembrane region" description="Helical" evidence="1">
    <location>
        <begin position="272"/>
        <end position="294"/>
    </location>
</feature>
<proteinExistence type="predicted"/>
<feature type="transmembrane region" description="Helical" evidence="1">
    <location>
        <begin position="350"/>
        <end position="370"/>
    </location>
</feature>
<feature type="transmembrane region" description="Helical" evidence="1">
    <location>
        <begin position="300"/>
        <end position="319"/>
    </location>
</feature>
<feature type="transmembrane region" description="Helical" evidence="1">
    <location>
        <begin position="112"/>
        <end position="134"/>
    </location>
</feature>
<feature type="transmembrane region" description="Helical" evidence="1">
    <location>
        <begin position="175"/>
        <end position="197"/>
    </location>
</feature>
<name>A0A7J3XWW6_9CREN</name>
<comment type="caution">
    <text evidence="2">The sequence shown here is derived from an EMBL/GenBank/DDBJ whole genome shotgun (WGS) entry which is preliminary data.</text>
</comment>
<feature type="transmembrane region" description="Helical" evidence="1">
    <location>
        <begin position="326"/>
        <end position="344"/>
    </location>
</feature>
<feature type="transmembrane region" description="Helical" evidence="1">
    <location>
        <begin position="209"/>
        <end position="227"/>
    </location>
</feature>
<accession>A0A7J3XWW6</accession>